<comment type="catalytic activity">
    <reaction evidence="10">
        <text>bromide + 4-hydroxybenzoate + NADPH + O2 + 2 H(+) = 3-bromo-4-hydroxybenzoate + NADP(+) + 2 H2O</text>
        <dbReference type="Rhea" id="RHEA:56352"/>
        <dbReference type="ChEBI" id="CHEBI:15377"/>
        <dbReference type="ChEBI" id="CHEBI:15378"/>
        <dbReference type="ChEBI" id="CHEBI:15379"/>
        <dbReference type="ChEBI" id="CHEBI:15858"/>
        <dbReference type="ChEBI" id="CHEBI:17879"/>
        <dbReference type="ChEBI" id="CHEBI:57783"/>
        <dbReference type="ChEBI" id="CHEBI:58349"/>
        <dbReference type="ChEBI" id="CHEBI:140203"/>
    </reaction>
    <physiologicalReaction direction="left-to-right" evidence="10">
        <dbReference type="Rhea" id="RHEA:56353"/>
    </physiologicalReaction>
</comment>
<dbReference type="InterPro" id="IPR020946">
    <property type="entry name" value="Flavin_mOase-like"/>
</dbReference>
<protein>
    <recommendedName>
        <fullName evidence="15">4-hydroxybenzoate brominase (decarboxylating)</fullName>
        <ecNumber evidence="14">1.14.19.55</ecNumber>
    </recommendedName>
</protein>
<dbReference type="FunFam" id="3.50.50.60:FF:000023">
    <property type="entry name" value="Dimethylaniline monooxygenase [N-oxide-forming]"/>
    <property type="match status" value="1"/>
</dbReference>
<organism evidence="17">
    <name type="scientific">Trichodesmium erythraeum (strain IMS101)</name>
    <dbReference type="NCBI Taxonomy" id="203124"/>
    <lineage>
        <taxon>Bacteria</taxon>
        <taxon>Bacillati</taxon>
        <taxon>Cyanobacteriota</taxon>
        <taxon>Cyanophyceae</taxon>
        <taxon>Oscillatoriophycideae</taxon>
        <taxon>Oscillatoriales</taxon>
        <taxon>Microcoleaceae</taxon>
        <taxon>Trichodesmium</taxon>
    </lineage>
</organism>
<dbReference type="EMBL" id="CP000393">
    <property type="protein sequence ID" value="ABG52870.1"/>
    <property type="molecule type" value="Genomic_DNA"/>
</dbReference>
<keyword evidence="7 17" id="KW-0560">Oxidoreductase</keyword>
<reference evidence="17" key="1">
    <citation type="submission" date="2006-06" db="EMBL/GenBank/DDBJ databases">
        <title>Complete sequence of Trichodesmium erythraeum IMS101.</title>
        <authorList>
            <consortium name="US DOE Joint Genome Institute"/>
            <person name="Copeland A."/>
            <person name="Lucas S."/>
            <person name="Lapidus A."/>
            <person name="Barry K."/>
            <person name="Detter J.C."/>
            <person name="Glavina del Rio T."/>
            <person name="Hammon N."/>
            <person name="Israni S."/>
            <person name="Dalin E."/>
            <person name="Tice H."/>
            <person name="Pitluck S."/>
            <person name="Kiss H."/>
            <person name="Munk A.C."/>
            <person name="Brettin T."/>
            <person name="Bruce D."/>
            <person name="Han C."/>
            <person name="Tapia R."/>
            <person name="Gilna P."/>
            <person name="Schmutz J."/>
            <person name="Larimer F."/>
            <person name="Land M."/>
            <person name="Hauser L."/>
            <person name="Kyrpides N."/>
            <person name="Kim E."/>
            <person name="Richardson P."/>
        </authorList>
    </citation>
    <scope>NUCLEOTIDE SEQUENCE [LARGE SCALE GENOMIC DNA]</scope>
    <source>
        <strain evidence="17">IMS101</strain>
    </source>
</reference>
<keyword evidence="16" id="KW-0812">Transmembrane</keyword>
<evidence type="ECO:0000256" key="9">
    <source>
        <dbReference type="ARBA" id="ARBA00050583"/>
    </source>
</evidence>
<feature type="transmembrane region" description="Helical" evidence="16">
    <location>
        <begin position="556"/>
        <end position="579"/>
    </location>
</feature>
<evidence type="ECO:0000256" key="14">
    <source>
        <dbReference type="ARBA" id="ARBA00066870"/>
    </source>
</evidence>
<evidence type="ECO:0000256" key="5">
    <source>
        <dbReference type="ARBA" id="ARBA00022827"/>
    </source>
</evidence>
<dbReference type="GO" id="GO:0050661">
    <property type="term" value="F:NADP binding"/>
    <property type="evidence" value="ECO:0007669"/>
    <property type="project" value="InterPro"/>
</dbReference>
<evidence type="ECO:0000256" key="7">
    <source>
        <dbReference type="ARBA" id="ARBA00023002"/>
    </source>
</evidence>
<comment type="catalytic activity">
    <reaction evidence="8">
        <text>3-bromo-4-hydroxybenzoate + bromide + NADPH + O2 + 3 H(+) = 2,4-dibromophenol + CO2 + NADP(+) + 2 H2O</text>
        <dbReference type="Rhea" id="RHEA:56356"/>
        <dbReference type="ChEBI" id="CHEBI:15377"/>
        <dbReference type="ChEBI" id="CHEBI:15378"/>
        <dbReference type="ChEBI" id="CHEBI:15379"/>
        <dbReference type="ChEBI" id="CHEBI:15858"/>
        <dbReference type="ChEBI" id="CHEBI:16526"/>
        <dbReference type="ChEBI" id="CHEBI:34238"/>
        <dbReference type="ChEBI" id="CHEBI:57783"/>
        <dbReference type="ChEBI" id="CHEBI:58349"/>
        <dbReference type="ChEBI" id="CHEBI:140203"/>
    </reaction>
    <physiologicalReaction direction="left-to-right" evidence="8">
        <dbReference type="Rhea" id="RHEA:56357"/>
    </physiologicalReaction>
</comment>
<dbReference type="RefSeq" id="WP_011613200.1">
    <property type="nucleotide sequence ID" value="NC_008312.1"/>
</dbReference>
<evidence type="ECO:0000256" key="8">
    <source>
        <dbReference type="ARBA" id="ARBA00050194"/>
    </source>
</evidence>
<dbReference type="HOGENOM" id="CLU_428901_0_0_3"/>
<evidence type="ECO:0000256" key="15">
    <source>
        <dbReference type="ARBA" id="ARBA00069832"/>
    </source>
</evidence>
<gene>
    <name evidence="17" type="ordered locus">Tery_3826</name>
</gene>
<dbReference type="Gene3D" id="3.50.50.60">
    <property type="entry name" value="FAD/NAD(P)-binding domain"/>
    <property type="match status" value="3"/>
</dbReference>
<keyword evidence="16" id="KW-0472">Membrane</keyword>
<comment type="catalytic activity">
    <reaction evidence="11">
        <text>3,4-dihydroxybenzoate + bromide + NADPH + O2 + 2 H(+) = 3-bromo-4,5-dihydroxybenzoate + NADP(+) + 2 H2O</text>
        <dbReference type="Rhea" id="RHEA:56372"/>
        <dbReference type="ChEBI" id="CHEBI:15377"/>
        <dbReference type="ChEBI" id="CHEBI:15378"/>
        <dbReference type="ChEBI" id="CHEBI:15379"/>
        <dbReference type="ChEBI" id="CHEBI:15858"/>
        <dbReference type="ChEBI" id="CHEBI:36241"/>
        <dbReference type="ChEBI" id="CHEBI:57783"/>
        <dbReference type="ChEBI" id="CHEBI:58349"/>
        <dbReference type="ChEBI" id="CHEBI:140211"/>
    </reaction>
    <physiologicalReaction direction="left-to-right" evidence="11">
        <dbReference type="Rhea" id="RHEA:56373"/>
    </physiologicalReaction>
</comment>
<dbReference type="eggNOG" id="COG2072">
    <property type="taxonomic scope" value="Bacteria"/>
</dbReference>
<dbReference type="GO" id="GO:0004499">
    <property type="term" value="F:N,N-dimethylaniline monooxygenase activity"/>
    <property type="evidence" value="ECO:0007669"/>
    <property type="project" value="InterPro"/>
</dbReference>
<evidence type="ECO:0000256" key="4">
    <source>
        <dbReference type="ARBA" id="ARBA00022630"/>
    </source>
</evidence>
<proteinExistence type="inferred from homology"/>
<dbReference type="SUPFAM" id="SSF51905">
    <property type="entry name" value="FAD/NAD(P)-binding domain"/>
    <property type="match status" value="2"/>
</dbReference>
<comment type="cofactor">
    <cofactor evidence="1">
        <name>FAD</name>
        <dbReference type="ChEBI" id="CHEBI:57692"/>
    </cofactor>
</comment>
<accession>Q10Y04</accession>
<dbReference type="KEGG" id="ter:Tery_3826"/>
<keyword evidence="4" id="KW-0285">Flavoprotein</keyword>
<comment type="similarity">
    <text evidence="2">Belongs to the FMO family.</text>
</comment>
<sequence length="638" mass="72568">MIETKRAIVVGAGSSGLIAAKELLDTGLDLTILEKEASLGGVWHKYCWKTSTLTSSKWMTEYGCYPAPKEYADFMKPEEMMEYLSSFTKHYGLEDKVHFGVQVKAIARSTDGKYDVITDGETYSGYDYVVISTGLHGEPVIRDVPGIEKFTGTIMHGFKYKDPEAFRDKKVVCMGLGESGIGISSEISSVAAKTVVAAGNFNFAPRVYPYSNKPFDQIQFWPMGQYIKDYQELLSAQMSWITRLPEPLRTAYANMHPWLRDLPKEWLPTAYVPHYWAGKYWPKPNNNFGDMSGNLTRPSTAPDDIIYLVHSGKITAKGKVERFDETGVYFPDGTREEVDMVVANTGFKPGAALIEFPDNWQYRHQELYKGCLHPDMPNLAFVGFVRPTIGSIPAMAEMQSRFVAQVFSGGYKLPEKEKLKKLIKKEADAHARKNPKMTERWPHIYFFDQWMEEMAELLGTQPKIWQHLSSWKQLQGFLFGAPMPIRFRQYGSGVVAGAKERYADRINQLYGTRPQSYIIPYLTISLFFPYILSLIISAVCYWGANLSPLISIGSGLLFYTLYMTVDLFRFVVGFLPITLPSLMALEQSLPWRNCDNDSMMFLMSFPEKDRMNYANPRVFENDGLPKSELLDREIAVKN</sequence>
<dbReference type="AlphaFoldDB" id="Q10Y04"/>
<keyword evidence="5" id="KW-0274">FAD</keyword>
<evidence type="ECO:0000256" key="6">
    <source>
        <dbReference type="ARBA" id="ARBA00022857"/>
    </source>
</evidence>
<keyword evidence="17" id="KW-0503">Monooxygenase</keyword>
<evidence type="ECO:0000313" key="17">
    <source>
        <dbReference type="EMBL" id="ABG52870.1"/>
    </source>
</evidence>
<dbReference type="PRINTS" id="PR00411">
    <property type="entry name" value="PNDRDTASEI"/>
</dbReference>
<comment type="catalytic activity">
    <reaction evidence="9">
        <text>3-bromo-4,5-dihydroxybenzoate + bromide + NADPH + O2 + 3 H(+) = 3,5-dibromobenzene-1,2-diol + CO2 + NADP(+) + 2 H2O</text>
        <dbReference type="Rhea" id="RHEA:56376"/>
        <dbReference type="ChEBI" id="CHEBI:15377"/>
        <dbReference type="ChEBI" id="CHEBI:15378"/>
        <dbReference type="ChEBI" id="CHEBI:15379"/>
        <dbReference type="ChEBI" id="CHEBI:15858"/>
        <dbReference type="ChEBI" id="CHEBI:16526"/>
        <dbReference type="ChEBI" id="CHEBI:57783"/>
        <dbReference type="ChEBI" id="CHEBI:58349"/>
        <dbReference type="ChEBI" id="CHEBI:140211"/>
        <dbReference type="ChEBI" id="CHEBI:140214"/>
    </reaction>
    <physiologicalReaction direction="left-to-right" evidence="9">
        <dbReference type="Rhea" id="RHEA:56377"/>
    </physiologicalReaction>
</comment>
<comment type="catalytic activity">
    <reaction evidence="13">
        <text>2 bromide + 4-hydroxybenzoate + 2 NADPH + 2 O2 + 5 H(+) = 2,4-dibromophenol + CO2 + 2 NADP(+) + 4 H2O</text>
        <dbReference type="Rhea" id="RHEA:56348"/>
        <dbReference type="ChEBI" id="CHEBI:15377"/>
        <dbReference type="ChEBI" id="CHEBI:15378"/>
        <dbReference type="ChEBI" id="CHEBI:15379"/>
        <dbReference type="ChEBI" id="CHEBI:15858"/>
        <dbReference type="ChEBI" id="CHEBI:16526"/>
        <dbReference type="ChEBI" id="CHEBI:17879"/>
        <dbReference type="ChEBI" id="CHEBI:34238"/>
        <dbReference type="ChEBI" id="CHEBI:57783"/>
        <dbReference type="ChEBI" id="CHEBI:58349"/>
        <dbReference type="EC" id="1.14.19.55"/>
    </reaction>
    <physiologicalReaction direction="left-to-right" evidence="13">
        <dbReference type="Rhea" id="RHEA:56349"/>
    </physiologicalReaction>
</comment>
<dbReference type="InterPro" id="IPR050346">
    <property type="entry name" value="FMO-like"/>
</dbReference>
<evidence type="ECO:0000256" key="1">
    <source>
        <dbReference type="ARBA" id="ARBA00001974"/>
    </source>
</evidence>
<dbReference type="EC" id="1.14.19.55" evidence="14"/>
<evidence type="ECO:0000256" key="3">
    <source>
        <dbReference type="ARBA" id="ARBA00010139"/>
    </source>
</evidence>
<dbReference type="GO" id="GO:0050660">
    <property type="term" value="F:flavin adenine dinucleotide binding"/>
    <property type="evidence" value="ECO:0007669"/>
    <property type="project" value="InterPro"/>
</dbReference>
<evidence type="ECO:0000256" key="12">
    <source>
        <dbReference type="ARBA" id="ARBA00052183"/>
    </source>
</evidence>
<evidence type="ECO:0000256" key="2">
    <source>
        <dbReference type="ARBA" id="ARBA00009183"/>
    </source>
</evidence>
<comment type="catalytic activity">
    <reaction evidence="12">
        <text>3,4-dihydroxybenzoate + 2 bromide + 2 NADPH + 2 O2 + 5 H(+) = 3,5-dibromobenzene-1,2-diol + CO2 + 2 NADP(+) + 4 H2O</text>
        <dbReference type="Rhea" id="RHEA:56368"/>
        <dbReference type="ChEBI" id="CHEBI:15377"/>
        <dbReference type="ChEBI" id="CHEBI:15378"/>
        <dbReference type="ChEBI" id="CHEBI:15379"/>
        <dbReference type="ChEBI" id="CHEBI:15858"/>
        <dbReference type="ChEBI" id="CHEBI:16526"/>
        <dbReference type="ChEBI" id="CHEBI:36241"/>
        <dbReference type="ChEBI" id="CHEBI:57783"/>
        <dbReference type="ChEBI" id="CHEBI:58349"/>
        <dbReference type="ChEBI" id="CHEBI:140214"/>
        <dbReference type="EC" id="1.14.19.55"/>
    </reaction>
    <physiologicalReaction direction="left-to-right" evidence="12">
        <dbReference type="Rhea" id="RHEA:56369"/>
    </physiologicalReaction>
</comment>
<evidence type="ECO:0000256" key="11">
    <source>
        <dbReference type="ARBA" id="ARBA00051726"/>
    </source>
</evidence>
<dbReference type="PANTHER" id="PTHR23023">
    <property type="entry name" value="DIMETHYLANILINE MONOOXYGENASE"/>
    <property type="match status" value="1"/>
</dbReference>
<feature type="transmembrane region" description="Helical" evidence="16">
    <location>
        <begin position="518"/>
        <end position="544"/>
    </location>
</feature>
<comment type="similarity">
    <text evidence="3">Belongs to the FAD-binding monooxygenase family.</text>
</comment>
<name>Q10Y04_TRIEI</name>
<evidence type="ECO:0000256" key="10">
    <source>
        <dbReference type="ARBA" id="ARBA00051354"/>
    </source>
</evidence>
<dbReference type="Pfam" id="PF00743">
    <property type="entry name" value="FMO-like"/>
    <property type="match status" value="2"/>
</dbReference>
<evidence type="ECO:0000256" key="13">
    <source>
        <dbReference type="ARBA" id="ARBA00052260"/>
    </source>
</evidence>
<keyword evidence="16" id="KW-1133">Transmembrane helix</keyword>
<dbReference type="InterPro" id="IPR036188">
    <property type="entry name" value="FAD/NAD-bd_sf"/>
</dbReference>
<dbReference type="STRING" id="203124.Tery_3826"/>
<evidence type="ECO:0000256" key="16">
    <source>
        <dbReference type="SAM" id="Phobius"/>
    </source>
</evidence>
<keyword evidence="6" id="KW-0521">NADP</keyword>